<dbReference type="AlphaFoldDB" id="A0A4S2B1Q2"/>
<evidence type="ECO:0000313" key="1">
    <source>
        <dbReference type="EMBL" id="TGY07745.1"/>
    </source>
</evidence>
<dbReference type="EMBL" id="SRYZ01000008">
    <property type="protein sequence ID" value="TGY07745.1"/>
    <property type="molecule type" value="Genomic_DNA"/>
</dbReference>
<dbReference type="RefSeq" id="WP_136009517.1">
    <property type="nucleotide sequence ID" value="NZ_SRYZ01000008.1"/>
</dbReference>
<sequence>MKLYHGSNTIISKIDLSLSKPNKDFGKGFYLSDDRSQAEAMALRTVERNECGEAIVTVFDIDDENLNDSSLNIKTFETYNEEWTLFVMKNRYENVGHEYDIVIGPIADDRIGLQILNYYNENIDLPTLVRKISYKGGIHPQYYFGTDRAIELLKFVEYGTVFR</sequence>
<protein>
    <submittedName>
        <fullName evidence="1">DUF3990 domain-containing protein</fullName>
    </submittedName>
</protein>
<proteinExistence type="predicted"/>
<accession>A0A4S2B1Q2</accession>
<comment type="caution">
    <text evidence="1">The sequence shown here is derived from an EMBL/GenBank/DDBJ whole genome shotgun (WGS) entry which is preliminary data.</text>
</comment>
<dbReference type="Pfam" id="PF13151">
    <property type="entry name" value="DUF3990"/>
    <property type="match status" value="1"/>
</dbReference>
<name>A0A4S2B1Q2_9BACE</name>
<evidence type="ECO:0000313" key="2">
    <source>
        <dbReference type="Proteomes" id="UP000310532"/>
    </source>
</evidence>
<dbReference type="Proteomes" id="UP000310532">
    <property type="component" value="Unassembled WGS sequence"/>
</dbReference>
<gene>
    <name evidence="1" type="ORF">E5355_05590</name>
</gene>
<keyword evidence="2" id="KW-1185">Reference proteome</keyword>
<organism evidence="1 2">
    <name type="scientific">Bacteroides muris</name>
    <name type="common">ex Afrizal et al. 2022</name>
    <dbReference type="NCBI Taxonomy" id="2516960"/>
    <lineage>
        <taxon>Bacteria</taxon>
        <taxon>Pseudomonadati</taxon>
        <taxon>Bacteroidota</taxon>
        <taxon>Bacteroidia</taxon>
        <taxon>Bacteroidales</taxon>
        <taxon>Bacteroidaceae</taxon>
        <taxon>Bacteroides</taxon>
    </lineage>
</organism>
<reference evidence="1 2" key="1">
    <citation type="submission" date="2019-04" db="EMBL/GenBank/DDBJ databases">
        <title>Microbes associate with the intestines of laboratory mice.</title>
        <authorList>
            <person name="Navarre W."/>
            <person name="Wong E."/>
            <person name="Huang K."/>
            <person name="Tropini C."/>
            <person name="Ng K."/>
            <person name="Yu B."/>
        </authorList>
    </citation>
    <scope>NUCLEOTIDE SEQUENCE [LARGE SCALE GENOMIC DNA]</scope>
    <source>
        <strain evidence="1 2">NM69_E16B</strain>
    </source>
</reference>
<dbReference type="InterPro" id="IPR025051">
    <property type="entry name" value="DUF3990"/>
</dbReference>